<sequence length="548" mass="60967">MENKPPIIGPVPNWTEDEKPTLPGSPAFIQRSLPVRAVYLFIGFFIAIAGSLSNGFITANLPVFEGQYSLTPSEAALIPAVYVMANVSSNLLLFKSRQQFGLRAYSEVGLFIFIIVIILHLFVDNFAMALFVRAISGLTAAPLSSLGMYYIMQAFGKQHSKNGMYLALGCQQLGVPLAWIISPALTNVNDWGTLYSFELGLALCCFAMVVSVKLPRSLQVKVFEKKDFITFVLLASGFGFLCIFLTQGPIVWWFNASWLAYFLIVGLALVALGLLFESQRKNPLIMTEWLSTSATLRFIISAFALRFLLSEQSFAAVHFLKTMGMGPDQFVPLYTVIFFGVLAGTIFSAFTFSLERIVLHLFLAELLILIACALDHQLTSQVRPVNFYHSQFLISFATGMFMGPLLLTGMMRALKSGATHMVTFIVLFSATQNFGGLVGSAFYSTYQQIRTQTHEQNLKNELIQTNPLILHQLASYKVSSSIYTQDPAIQNELSIRDLNQNVTTQAQVNAYNDVITLNAIFAVLLLCWGIFIIIVNKYLFKKQNISPF</sequence>
<keyword evidence="8" id="KW-1185">Reference proteome</keyword>
<dbReference type="KEGG" id="aei:AOY20_12545"/>
<proteinExistence type="predicted"/>
<feature type="transmembrane region" description="Helical" evidence="6">
    <location>
        <begin position="388"/>
        <end position="409"/>
    </location>
</feature>
<feature type="transmembrane region" description="Helical" evidence="6">
    <location>
        <begin position="105"/>
        <end position="123"/>
    </location>
</feature>
<feature type="transmembrane region" description="Helical" evidence="6">
    <location>
        <begin position="76"/>
        <end position="93"/>
    </location>
</feature>
<feature type="transmembrane region" description="Helical" evidence="6">
    <location>
        <begin position="163"/>
        <end position="182"/>
    </location>
</feature>
<dbReference type="Pfam" id="PF07690">
    <property type="entry name" value="MFS_1"/>
    <property type="match status" value="1"/>
</dbReference>
<evidence type="ECO:0000313" key="7">
    <source>
        <dbReference type="EMBL" id="ALH96300.1"/>
    </source>
</evidence>
<feature type="transmembrane region" description="Helical" evidence="6">
    <location>
        <begin position="258"/>
        <end position="277"/>
    </location>
</feature>
<evidence type="ECO:0000313" key="8">
    <source>
        <dbReference type="Proteomes" id="UP000064939"/>
    </source>
</evidence>
<evidence type="ECO:0000256" key="6">
    <source>
        <dbReference type="SAM" id="Phobius"/>
    </source>
</evidence>
<dbReference type="SUPFAM" id="SSF103473">
    <property type="entry name" value="MFS general substrate transporter"/>
    <property type="match status" value="1"/>
</dbReference>
<dbReference type="GO" id="GO:0016020">
    <property type="term" value="C:membrane"/>
    <property type="evidence" value="ECO:0007669"/>
    <property type="project" value="UniProtKB-SubCell"/>
</dbReference>
<dbReference type="OrthoDB" id="5314453at2"/>
<comment type="subcellular location">
    <subcellularLocation>
        <location evidence="1">Membrane</location>
        <topology evidence="1">Multi-pass membrane protein</topology>
    </subcellularLocation>
</comment>
<feature type="transmembrane region" description="Helical" evidence="6">
    <location>
        <begin position="421"/>
        <end position="443"/>
    </location>
</feature>
<feature type="transmembrane region" description="Helical" evidence="6">
    <location>
        <begin position="129"/>
        <end position="151"/>
    </location>
</feature>
<dbReference type="InterPro" id="IPR011701">
    <property type="entry name" value="MFS"/>
</dbReference>
<dbReference type="GO" id="GO:0022857">
    <property type="term" value="F:transmembrane transporter activity"/>
    <property type="evidence" value="ECO:0007669"/>
    <property type="project" value="InterPro"/>
</dbReference>
<feature type="transmembrane region" description="Helical" evidence="6">
    <location>
        <begin position="519"/>
        <end position="540"/>
    </location>
</feature>
<keyword evidence="4 6" id="KW-1133">Transmembrane helix</keyword>
<organism evidence="7 8">
    <name type="scientific">Acinetobacter equi</name>
    <dbReference type="NCBI Taxonomy" id="1324350"/>
    <lineage>
        <taxon>Bacteria</taxon>
        <taxon>Pseudomonadati</taxon>
        <taxon>Pseudomonadota</taxon>
        <taxon>Gammaproteobacteria</taxon>
        <taxon>Moraxellales</taxon>
        <taxon>Moraxellaceae</taxon>
        <taxon>Acinetobacter</taxon>
    </lineage>
</organism>
<dbReference type="InterPro" id="IPR036259">
    <property type="entry name" value="MFS_trans_sf"/>
</dbReference>
<dbReference type="PANTHER" id="PTHR42718:SF9">
    <property type="entry name" value="MAJOR FACILITATOR SUPERFAMILY MULTIDRUG TRANSPORTER MFSC"/>
    <property type="match status" value="1"/>
</dbReference>
<name>A0A0N9VG02_9GAMM</name>
<dbReference type="STRING" id="1324350.AOY20_12545"/>
<dbReference type="Gene3D" id="1.20.1250.20">
    <property type="entry name" value="MFS general substrate transporter like domains"/>
    <property type="match status" value="1"/>
</dbReference>
<reference evidence="7 8" key="1">
    <citation type="journal article" date="2015" name="Int. J. Syst. Evol. Microbiol.">
        <title>Acinetobacter equi sp. nov. isolated from horse faeces.</title>
        <authorList>
            <person name="Poppel M.T."/>
            <person name="Skiebe E."/>
            <person name="Laue M."/>
            <person name="Bergmann H."/>
            <person name="Ebersberger I."/>
            <person name="Garn T."/>
            <person name="Fruth A."/>
            <person name="Baumgardt S."/>
            <person name="Busse H.J."/>
            <person name="Wilharm G."/>
        </authorList>
    </citation>
    <scope>NUCLEOTIDE SEQUENCE [LARGE SCALE GENOMIC DNA]</scope>
    <source>
        <strain evidence="7 8">114</strain>
    </source>
</reference>
<protein>
    <submittedName>
        <fullName evidence="7">MFS transporter</fullName>
    </submittedName>
</protein>
<accession>A0A0N9VG02</accession>
<evidence type="ECO:0000256" key="3">
    <source>
        <dbReference type="ARBA" id="ARBA00022692"/>
    </source>
</evidence>
<dbReference type="RefSeq" id="WP_054582183.1">
    <property type="nucleotide sequence ID" value="NZ_CP012808.1"/>
</dbReference>
<keyword evidence="3 6" id="KW-0812">Transmembrane</keyword>
<dbReference type="PANTHER" id="PTHR42718">
    <property type="entry name" value="MAJOR FACILITATOR SUPERFAMILY MULTIDRUG TRANSPORTER MFSC"/>
    <property type="match status" value="1"/>
</dbReference>
<dbReference type="Proteomes" id="UP000064939">
    <property type="component" value="Chromosome"/>
</dbReference>
<keyword evidence="5 6" id="KW-0472">Membrane</keyword>
<feature type="transmembrane region" description="Helical" evidence="6">
    <location>
        <begin position="329"/>
        <end position="350"/>
    </location>
</feature>
<keyword evidence="2" id="KW-0813">Transport</keyword>
<feature type="transmembrane region" description="Helical" evidence="6">
    <location>
        <begin position="228"/>
        <end position="252"/>
    </location>
</feature>
<evidence type="ECO:0000256" key="1">
    <source>
        <dbReference type="ARBA" id="ARBA00004141"/>
    </source>
</evidence>
<gene>
    <name evidence="7" type="ORF">AOY20_12545</name>
</gene>
<feature type="transmembrane region" description="Helical" evidence="6">
    <location>
        <begin position="357"/>
        <end position="376"/>
    </location>
</feature>
<feature type="transmembrane region" description="Helical" evidence="6">
    <location>
        <begin position="37"/>
        <end position="56"/>
    </location>
</feature>
<evidence type="ECO:0000256" key="2">
    <source>
        <dbReference type="ARBA" id="ARBA00022448"/>
    </source>
</evidence>
<evidence type="ECO:0000256" key="4">
    <source>
        <dbReference type="ARBA" id="ARBA00022989"/>
    </source>
</evidence>
<feature type="transmembrane region" description="Helical" evidence="6">
    <location>
        <begin position="194"/>
        <end position="216"/>
    </location>
</feature>
<dbReference type="EMBL" id="CP012808">
    <property type="protein sequence ID" value="ALH96300.1"/>
    <property type="molecule type" value="Genomic_DNA"/>
</dbReference>
<dbReference type="AlphaFoldDB" id="A0A0N9VG02"/>
<evidence type="ECO:0000256" key="5">
    <source>
        <dbReference type="ARBA" id="ARBA00023136"/>
    </source>
</evidence>